<dbReference type="InterPro" id="IPR000835">
    <property type="entry name" value="HTH_MarR-typ"/>
</dbReference>
<dbReference type="InterPro" id="IPR036388">
    <property type="entry name" value="WH-like_DNA-bd_sf"/>
</dbReference>
<dbReference type="CDD" id="cd00090">
    <property type="entry name" value="HTH_ARSR"/>
    <property type="match status" value="1"/>
</dbReference>
<dbReference type="PANTHER" id="PTHR42756">
    <property type="entry name" value="TRANSCRIPTIONAL REGULATOR, MARR"/>
    <property type="match status" value="1"/>
</dbReference>
<evidence type="ECO:0000313" key="6">
    <source>
        <dbReference type="Proteomes" id="UP000244162"/>
    </source>
</evidence>
<dbReference type="GO" id="GO:0003677">
    <property type="term" value="F:DNA binding"/>
    <property type="evidence" value="ECO:0007669"/>
    <property type="project" value="UniProtKB-KW"/>
</dbReference>
<dbReference type="PANTHER" id="PTHR42756:SF1">
    <property type="entry name" value="TRANSCRIPTIONAL REPRESSOR OF EMRAB OPERON"/>
    <property type="match status" value="1"/>
</dbReference>
<dbReference type="InterPro" id="IPR011991">
    <property type="entry name" value="ArsR-like_HTH"/>
</dbReference>
<dbReference type="EMBL" id="NWBU01000004">
    <property type="protein sequence ID" value="PTQ13253.1"/>
    <property type="molecule type" value="Genomic_DNA"/>
</dbReference>
<proteinExistence type="predicted"/>
<evidence type="ECO:0000259" key="4">
    <source>
        <dbReference type="PROSITE" id="PS50995"/>
    </source>
</evidence>
<dbReference type="InterPro" id="IPR036390">
    <property type="entry name" value="WH_DNA-bd_sf"/>
</dbReference>
<dbReference type="OrthoDB" id="8684664at2"/>
<name>A0A2T5G274_9SPHN</name>
<dbReference type="AlphaFoldDB" id="A0A2T5G274"/>
<keyword evidence="1" id="KW-0805">Transcription regulation</keyword>
<evidence type="ECO:0000256" key="3">
    <source>
        <dbReference type="ARBA" id="ARBA00023163"/>
    </source>
</evidence>
<gene>
    <name evidence="5" type="ORF">CLG96_03815</name>
</gene>
<dbReference type="Gene3D" id="1.10.10.10">
    <property type="entry name" value="Winged helix-like DNA-binding domain superfamily/Winged helix DNA-binding domain"/>
    <property type="match status" value="1"/>
</dbReference>
<organism evidence="5 6">
    <name type="scientific">Sphingomonas oleivorans</name>
    <dbReference type="NCBI Taxonomy" id="1735121"/>
    <lineage>
        <taxon>Bacteria</taxon>
        <taxon>Pseudomonadati</taxon>
        <taxon>Pseudomonadota</taxon>
        <taxon>Alphaproteobacteria</taxon>
        <taxon>Sphingomonadales</taxon>
        <taxon>Sphingomonadaceae</taxon>
        <taxon>Sphingomonas</taxon>
    </lineage>
</organism>
<accession>A0A2T5G274</accession>
<dbReference type="Pfam" id="PF12802">
    <property type="entry name" value="MarR_2"/>
    <property type="match status" value="1"/>
</dbReference>
<comment type="caution">
    <text evidence="5">The sequence shown here is derived from an EMBL/GenBank/DDBJ whole genome shotgun (WGS) entry which is preliminary data.</text>
</comment>
<dbReference type="GO" id="GO:0003700">
    <property type="term" value="F:DNA-binding transcription factor activity"/>
    <property type="evidence" value="ECO:0007669"/>
    <property type="project" value="InterPro"/>
</dbReference>
<dbReference type="SMART" id="SM00347">
    <property type="entry name" value="HTH_MARR"/>
    <property type="match status" value="1"/>
</dbReference>
<protein>
    <submittedName>
        <fullName evidence="5">MarR family transcriptional regulator</fullName>
    </submittedName>
</protein>
<evidence type="ECO:0000313" key="5">
    <source>
        <dbReference type="EMBL" id="PTQ13253.1"/>
    </source>
</evidence>
<keyword evidence="2" id="KW-0238">DNA-binding</keyword>
<reference evidence="5 6" key="1">
    <citation type="submission" date="2017-09" db="EMBL/GenBank/DDBJ databases">
        <title>Sphingomonas panjinensis sp.nov., isolated from oil-contaminated soil.</title>
        <authorList>
            <person name="Wang L."/>
            <person name="Chen L."/>
        </authorList>
    </citation>
    <scope>NUCLEOTIDE SEQUENCE [LARGE SCALE GENOMIC DNA]</scope>
    <source>
        <strain evidence="5 6">FW-11</strain>
    </source>
</reference>
<evidence type="ECO:0000256" key="2">
    <source>
        <dbReference type="ARBA" id="ARBA00023125"/>
    </source>
</evidence>
<dbReference type="RefSeq" id="WP_107966487.1">
    <property type="nucleotide sequence ID" value="NZ_NWBU01000004.1"/>
</dbReference>
<keyword evidence="6" id="KW-1185">Reference proteome</keyword>
<evidence type="ECO:0000256" key="1">
    <source>
        <dbReference type="ARBA" id="ARBA00023015"/>
    </source>
</evidence>
<feature type="domain" description="HTH marR-type" evidence="4">
    <location>
        <begin position="24"/>
        <end position="156"/>
    </location>
</feature>
<sequence>MTDSASAFLPPEVPEMDAASFDVEEWPFYWLSRVVGRYLRQMEAALKPIGLDVPRWRVLMVLHDGEPASVSEIAEHAIVKLPTMTKIIQRMQADGLVECRARETDGRVTEVILTDAGFAARDKAWTVAHSVYRRAFAGVKTGEKKMLNRLLRQVFETIGP</sequence>
<keyword evidence="3" id="KW-0804">Transcription</keyword>
<dbReference type="SUPFAM" id="SSF46785">
    <property type="entry name" value="Winged helix' DNA-binding domain"/>
    <property type="match status" value="1"/>
</dbReference>
<dbReference type="PROSITE" id="PS50995">
    <property type="entry name" value="HTH_MARR_2"/>
    <property type="match status" value="1"/>
</dbReference>
<dbReference type="Proteomes" id="UP000244162">
    <property type="component" value="Unassembled WGS sequence"/>
</dbReference>